<dbReference type="PANTHER" id="PTHR46708">
    <property type="entry name" value="TENASCIN"/>
    <property type="match status" value="1"/>
</dbReference>
<dbReference type="Gene3D" id="2.60.40.10">
    <property type="entry name" value="Immunoglobulins"/>
    <property type="match status" value="1"/>
</dbReference>
<sequence length="154" mass="17314">MNLVAQASSILLMFSLPAEIIEKYLQVSVASRETGKKNVVSSPRRFRAKIQSPTKLHVSWKEPKGQFDSYKVLYTTEPGGEQKDIEVLKQEAKLVIEDYDPSKEYNFKIIAVSGGQQSKPLQAKHEAQQSGVAMVQSQKRQDSGTREENNEISE</sequence>
<feature type="compositionally biased region" description="Polar residues" evidence="2">
    <location>
        <begin position="128"/>
        <end position="138"/>
    </location>
</feature>
<dbReference type="AlphaFoldDB" id="A0AAD6FBE2"/>
<dbReference type="EMBL" id="JAPTMU010000018">
    <property type="protein sequence ID" value="KAJ4927717.1"/>
    <property type="molecule type" value="Genomic_DNA"/>
</dbReference>
<evidence type="ECO:0000313" key="5">
    <source>
        <dbReference type="Proteomes" id="UP001219934"/>
    </source>
</evidence>
<dbReference type="GO" id="GO:0030155">
    <property type="term" value="P:regulation of cell adhesion"/>
    <property type="evidence" value="ECO:0007669"/>
    <property type="project" value="TreeGrafter"/>
</dbReference>
<dbReference type="GO" id="GO:0031175">
    <property type="term" value="P:neuron projection development"/>
    <property type="evidence" value="ECO:0007669"/>
    <property type="project" value="TreeGrafter"/>
</dbReference>
<dbReference type="InterPro" id="IPR013783">
    <property type="entry name" value="Ig-like_fold"/>
</dbReference>
<dbReference type="SUPFAM" id="SSF49265">
    <property type="entry name" value="Fibronectin type III"/>
    <property type="match status" value="1"/>
</dbReference>
<proteinExistence type="predicted"/>
<dbReference type="InterPro" id="IPR003961">
    <property type="entry name" value="FN3_dom"/>
</dbReference>
<accession>A0AAD6FBE2</accession>
<evidence type="ECO:0000313" key="4">
    <source>
        <dbReference type="EMBL" id="KAJ4927717.1"/>
    </source>
</evidence>
<dbReference type="InterPro" id="IPR050991">
    <property type="entry name" value="ECM_Regulatory_Proteins"/>
</dbReference>
<dbReference type="Pfam" id="PF00041">
    <property type="entry name" value="fn3"/>
    <property type="match status" value="1"/>
</dbReference>
<dbReference type="GO" id="GO:0005615">
    <property type="term" value="C:extracellular space"/>
    <property type="evidence" value="ECO:0007669"/>
    <property type="project" value="TreeGrafter"/>
</dbReference>
<reference evidence="4" key="1">
    <citation type="submission" date="2022-11" db="EMBL/GenBank/DDBJ databases">
        <title>Chromosome-level genome of Pogonophryne albipinna.</title>
        <authorList>
            <person name="Jo E."/>
        </authorList>
    </citation>
    <scope>NUCLEOTIDE SEQUENCE</scope>
    <source>
        <strain evidence="4">SGF0006</strain>
        <tissue evidence="4">Muscle</tissue>
    </source>
</reference>
<feature type="compositionally biased region" description="Basic and acidic residues" evidence="2">
    <location>
        <begin position="139"/>
        <end position="154"/>
    </location>
</feature>
<keyword evidence="1" id="KW-0677">Repeat</keyword>
<dbReference type="SMART" id="SM00060">
    <property type="entry name" value="FN3"/>
    <property type="match status" value="1"/>
</dbReference>
<comment type="caution">
    <text evidence="4">The sequence shown here is derived from an EMBL/GenBank/DDBJ whole genome shotgun (WGS) entry which is preliminary data.</text>
</comment>
<keyword evidence="5" id="KW-1185">Reference proteome</keyword>
<evidence type="ECO:0000256" key="1">
    <source>
        <dbReference type="ARBA" id="ARBA00022737"/>
    </source>
</evidence>
<feature type="region of interest" description="Disordered" evidence="2">
    <location>
        <begin position="116"/>
        <end position="154"/>
    </location>
</feature>
<feature type="non-terminal residue" evidence="4">
    <location>
        <position position="1"/>
    </location>
</feature>
<evidence type="ECO:0000256" key="2">
    <source>
        <dbReference type="SAM" id="MobiDB-lite"/>
    </source>
</evidence>
<dbReference type="Proteomes" id="UP001219934">
    <property type="component" value="Unassembled WGS sequence"/>
</dbReference>
<dbReference type="PANTHER" id="PTHR46708:SF3">
    <property type="entry name" value="TENASCIN-X"/>
    <property type="match status" value="1"/>
</dbReference>
<feature type="domain" description="Fibronectin type-III" evidence="3">
    <location>
        <begin position="42"/>
        <end position="133"/>
    </location>
</feature>
<organism evidence="4 5">
    <name type="scientific">Pogonophryne albipinna</name>
    <dbReference type="NCBI Taxonomy" id="1090488"/>
    <lineage>
        <taxon>Eukaryota</taxon>
        <taxon>Metazoa</taxon>
        <taxon>Chordata</taxon>
        <taxon>Craniata</taxon>
        <taxon>Vertebrata</taxon>
        <taxon>Euteleostomi</taxon>
        <taxon>Actinopterygii</taxon>
        <taxon>Neopterygii</taxon>
        <taxon>Teleostei</taxon>
        <taxon>Neoteleostei</taxon>
        <taxon>Acanthomorphata</taxon>
        <taxon>Eupercaria</taxon>
        <taxon>Perciformes</taxon>
        <taxon>Notothenioidei</taxon>
        <taxon>Pogonophryne</taxon>
    </lineage>
</organism>
<dbReference type="PROSITE" id="PS50853">
    <property type="entry name" value="FN3"/>
    <property type="match status" value="1"/>
</dbReference>
<gene>
    <name evidence="4" type="ORF">JOQ06_015519</name>
</gene>
<evidence type="ECO:0000259" key="3">
    <source>
        <dbReference type="PROSITE" id="PS50853"/>
    </source>
</evidence>
<name>A0AAD6FBE2_9TELE</name>
<protein>
    <recommendedName>
        <fullName evidence="3">Fibronectin type-III domain-containing protein</fullName>
    </recommendedName>
</protein>
<dbReference type="InterPro" id="IPR036116">
    <property type="entry name" value="FN3_sf"/>
</dbReference>
<dbReference type="CDD" id="cd00063">
    <property type="entry name" value="FN3"/>
    <property type="match status" value="1"/>
</dbReference>